<dbReference type="InterPro" id="IPR029058">
    <property type="entry name" value="AB_hydrolase_fold"/>
</dbReference>
<dbReference type="OrthoDB" id="11236at2157"/>
<keyword evidence="2" id="KW-1185">Reference proteome</keyword>
<name>A0A7D5GQB1_9EURY</name>
<protein>
    <submittedName>
        <fullName evidence="1">Alpha/beta hydrolase</fullName>
    </submittedName>
</protein>
<evidence type="ECO:0000313" key="1">
    <source>
        <dbReference type="EMBL" id="QLG51273.1"/>
    </source>
</evidence>
<reference evidence="1 2" key="1">
    <citation type="submission" date="2020-07" db="EMBL/GenBank/DDBJ databases">
        <authorList>
            <person name="Cui H."/>
        </authorList>
    </citation>
    <scope>NUCLEOTIDE SEQUENCE [LARGE SCALE GENOMIC DNA]</scope>
    <source>
        <strain evidence="1 2">YPL8</strain>
    </source>
</reference>
<sequence length="291" mass="31361">MGFGSTDSGEEPGGPTRRRVLRAASAGSAGLAGLVGASSSVSAGNIKDCTNWPNSPTAYPTIDLTRERPEPVELDGDELCLYVHGWNGRQSSDDQTYALDMALQEAGYDVPMTAASWASDTLNFWDAESNADDAGVRLGRCLRRTFQGRTDTRLRLIGHSLGTRVILEALSELDGDVVLDTVSLVGAAVEDTSVCNDGRFSDGIRNSADEVYSYRSEDDTVVCTLYDFSTFENGLGCEGSDCGGWWSTGSTPDNYYEVDVTESVPQHCDYFNPDRTVGCVNQLTDDFTATD</sequence>
<dbReference type="SUPFAM" id="SSF53474">
    <property type="entry name" value="alpha/beta-Hydrolases"/>
    <property type="match status" value="1"/>
</dbReference>
<dbReference type="Proteomes" id="UP000509241">
    <property type="component" value="Chromosome"/>
</dbReference>
<dbReference type="GO" id="GO:0016787">
    <property type="term" value="F:hydrolase activity"/>
    <property type="evidence" value="ECO:0007669"/>
    <property type="project" value="UniProtKB-KW"/>
</dbReference>
<dbReference type="AlphaFoldDB" id="A0A7D5GQB1"/>
<organism evidence="1 2">
    <name type="scientific">Natrinema halophilum</name>
    <dbReference type="NCBI Taxonomy" id="1699371"/>
    <lineage>
        <taxon>Archaea</taxon>
        <taxon>Methanobacteriati</taxon>
        <taxon>Methanobacteriota</taxon>
        <taxon>Stenosarchaea group</taxon>
        <taxon>Halobacteria</taxon>
        <taxon>Halobacteriales</taxon>
        <taxon>Natrialbaceae</taxon>
        <taxon>Natrinema</taxon>
    </lineage>
</organism>
<keyword evidence="1" id="KW-0378">Hydrolase</keyword>
<dbReference type="Gene3D" id="3.40.50.1820">
    <property type="entry name" value="alpha/beta hydrolase"/>
    <property type="match status" value="1"/>
</dbReference>
<proteinExistence type="predicted"/>
<dbReference type="PROSITE" id="PS51318">
    <property type="entry name" value="TAT"/>
    <property type="match status" value="1"/>
</dbReference>
<evidence type="ECO:0000313" key="2">
    <source>
        <dbReference type="Proteomes" id="UP000509241"/>
    </source>
</evidence>
<dbReference type="EMBL" id="CP058601">
    <property type="protein sequence ID" value="QLG51273.1"/>
    <property type="molecule type" value="Genomic_DNA"/>
</dbReference>
<gene>
    <name evidence="1" type="ORF">HYG82_17995</name>
</gene>
<dbReference type="KEGG" id="haly:HYG82_17995"/>
<dbReference type="InterPro" id="IPR006311">
    <property type="entry name" value="TAT_signal"/>
</dbReference>
<accession>A0A7D5GQB1</accession>